<reference evidence="2" key="1">
    <citation type="journal article" date="2020" name="Stud. Mycol.">
        <title>101 Dothideomycetes genomes: a test case for predicting lifestyles and emergence of pathogens.</title>
        <authorList>
            <person name="Haridas S."/>
            <person name="Albert R."/>
            <person name="Binder M."/>
            <person name="Bloem J."/>
            <person name="Labutti K."/>
            <person name="Salamov A."/>
            <person name="Andreopoulos B."/>
            <person name="Baker S."/>
            <person name="Barry K."/>
            <person name="Bills G."/>
            <person name="Bluhm B."/>
            <person name="Cannon C."/>
            <person name="Castanera R."/>
            <person name="Culley D."/>
            <person name="Daum C."/>
            <person name="Ezra D."/>
            <person name="Gonzalez J."/>
            <person name="Henrissat B."/>
            <person name="Kuo A."/>
            <person name="Liang C."/>
            <person name="Lipzen A."/>
            <person name="Lutzoni F."/>
            <person name="Magnuson J."/>
            <person name="Mondo S."/>
            <person name="Nolan M."/>
            <person name="Ohm R."/>
            <person name="Pangilinan J."/>
            <person name="Park H.-J."/>
            <person name="Ramirez L."/>
            <person name="Alfaro M."/>
            <person name="Sun H."/>
            <person name="Tritt A."/>
            <person name="Yoshinaga Y."/>
            <person name="Zwiers L.-H."/>
            <person name="Turgeon B."/>
            <person name="Goodwin S."/>
            <person name="Spatafora J."/>
            <person name="Crous P."/>
            <person name="Grigoriev I."/>
        </authorList>
    </citation>
    <scope>NUCLEOTIDE SEQUENCE</scope>
    <source>
        <strain evidence="2">CBS 110217</strain>
    </source>
</reference>
<evidence type="ECO:0000256" key="1">
    <source>
        <dbReference type="SAM" id="MobiDB-lite"/>
    </source>
</evidence>
<evidence type="ECO:0000313" key="3">
    <source>
        <dbReference type="Proteomes" id="UP000799777"/>
    </source>
</evidence>
<proteinExistence type="predicted"/>
<gene>
    <name evidence="2" type="ORF">EK21DRAFT_78917</name>
</gene>
<evidence type="ECO:0000313" key="2">
    <source>
        <dbReference type="EMBL" id="KAF2024351.1"/>
    </source>
</evidence>
<dbReference type="EMBL" id="ML978298">
    <property type="protein sequence ID" value="KAF2024351.1"/>
    <property type="molecule type" value="Genomic_DNA"/>
</dbReference>
<accession>A0A9P4H078</accession>
<dbReference type="OrthoDB" id="5408734at2759"/>
<feature type="compositionally biased region" description="Basic and acidic residues" evidence="1">
    <location>
        <begin position="143"/>
        <end position="158"/>
    </location>
</feature>
<dbReference type="Proteomes" id="UP000799777">
    <property type="component" value="Unassembled WGS sequence"/>
</dbReference>
<dbReference type="AlphaFoldDB" id="A0A9P4H078"/>
<organism evidence="2 3">
    <name type="scientific">Setomelanomma holmii</name>
    <dbReference type="NCBI Taxonomy" id="210430"/>
    <lineage>
        <taxon>Eukaryota</taxon>
        <taxon>Fungi</taxon>
        <taxon>Dikarya</taxon>
        <taxon>Ascomycota</taxon>
        <taxon>Pezizomycotina</taxon>
        <taxon>Dothideomycetes</taxon>
        <taxon>Pleosporomycetidae</taxon>
        <taxon>Pleosporales</taxon>
        <taxon>Pleosporineae</taxon>
        <taxon>Phaeosphaeriaceae</taxon>
        <taxon>Setomelanomma</taxon>
    </lineage>
</organism>
<feature type="region of interest" description="Disordered" evidence="1">
    <location>
        <begin position="50"/>
        <end position="158"/>
    </location>
</feature>
<name>A0A9P4H078_9PLEO</name>
<comment type="caution">
    <text evidence="2">The sequence shown here is derived from an EMBL/GenBank/DDBJ whole genome shotgun (WGS) entry which is preliminary data.</text>
</comment>
<feature type="compositionally biased region" description="Basic and acidic residues" evidence="1">
    <location>
        <begin position="63"/>
        <end position="94"/>
    </location>
</feature>
<sequence>MENPENEWQQGWKPNNRPQSTVARNFMTELDNLFKLDGDLDDLDKNIHQKKQAVSTQTQELEALERRLREAEDRLKEAKSNSPPRRKDSSRRSPLEGVFPAQDKARVNGSTSPPAQRNAQVMGNTAGARSGTPSSHTSADYVLVERPRSAQRVEAEKA</sequence>
<feature type="compositionally biased region" description="Polar residues" evidence="1">
    <location>
        <begin position="108"/>
        <end position="123"/>
    </location>
</feature>
<protein>
    <submittedName>
        <fullName evidence="2">Uncharacterized protein</fullName>
    </submittedName>
</protein>
<feature type="region of interest" description="Disordered" evidence="1">
    <location>
        <begin position="1"/>
        <end position="20"/>
    </location>
</feature>
<keyword evidence="3" id="KW-1185">Reference proteome</keyword>